<name>A0ACC2PKH2_9HYME</name>
<comment type="caution">
    <text evidence="1">The sequence shown here is derived from an EMBL/GenBank/DDBJ whole genome shotgun (WGS) entry which is preliminary data.</text>
</comment>
<dbReference type="Proteomes" id="UP001239111">
    <property type="component" value="Chromosome 1"/>
</dbReference>
<sequence length="540" mass="61403">MDMANASIDLSKFEAKARRTFNDPLQAHYTQGAEHLRKIHEKQSNLAKLNDLRCYSPFGRLVYEAVVLALAHGKEIEYLIEKYKLLHGVIPINPWILKIVLAEVLWGKNQRVKAQAPEITAISHFEETLRESYPELLTVIKNPLYIKKVKIPTYVRINTLSISLEDSIAAFHKEGWKILPSCDTYQEYLSVVSNLSGDNFIKDYHVPDLLVFPCGTSFYKHPGCLRGKFLLQDKGSCLSSFLLNPKPNSAVVDMCAAPGLKLNHLANIMGDTGVIYATDHHFDRWTNLEELLKLTNVTCAKTLNAEYDRGSLEDEAAKYILLDHTTTNSGLFYYILASNKKLPLPNIQVSTSKLYEALRFALHKYPNAKRVVFTTCTIYAEEAEMVVDKVLNTIGDSYTLLDVKEMLWNQWSSMAYPGYRCSSKCLRTSPEVDFCYSYFIAVFERNFNVPLPPYVHKSLYRAEYGGNRGLNDEVQEIPSHSANNVQFNSKPPAKYVLPNGAVSSKKKFKKFKRLEQRLALKEEKKLMRQKGNKKGARGAT</sequence>
<gene>
    <name evidence="1" type="ORF">QAD02_018866</name>
</gene>
<evidence type="ECO:0000313" key="2">
    <source>
        <dbReference type="Proteomes" id="UP001239111"/>
    </source>
</evidence>
<organism evidence="1 2">
    <name type="scientific">Eretmocerus hayati</name>
    <dbReference type="NCBI Taxonomy" id="131215"/>
    <lineage>
        <taxon>Eukaryota</taxon>
        <taxon>Metazoa</taxon>
        <taxon>Ecdysozoa</taxon>
        <taxon>Arthropoda</taxon>
        <taxon>Hexapoda</taxon>
        <taxon>Insecta</taxon>
        <taxon>Pterygota</taxon>
        <taxon>Neoptera</taxon>
        <taxon>Endopterygota</taxon>
        <taxon>Hymenoptera</taxon>
        <taxon>Apocrita</taxon>
        <taxon>Proctotrupomorpha</taxon>
        <taxon>Chalcidoidea</taxon>
        <taxon>Aphelinidae</taxon>
        <taxon>Aphelininae</taxon>
        <taxon>Eretmocerus</taxon>
    </lineage>
</organism>
<accession>A0ACC2PKH2</accession>
<evidence type="ECO:0000313" key="1">
    <source>
        <dbReference type="EMBL" id="KAJ8683074.1"/>
    </source>
</evidence>
<reference evidence="1" key="1">
    <citation type="submission" date="2023-04" db="EMBL/GenBank/DDBJ databases">
        <title>A chromosome-level genome assembly of the parasitoid wasp Eretmocerus hayati.</title>
        <authorList>
            <person name="Zhong Y."/>
            <person name="Liu S."/>
            <person name="Liu Y."/>
        </authorList>
    </citation>
    <scope>NUCLEOTIDE SEQUENCE</scope>
    <source>
        <strain evidence="1">ZJU_SS_LIU_2023</strain>
    </source>
</reference>
<keyword evidence="2" id="KW-1185">Reference proteome</keyword>
<proteinExistence type="predicted"/>
<protein>
    <submittedName>
        <fullName evidence="1">Uncharacterized protein</fullName>
    </submittedName>
</protein>
<dbReference type="EMBL" id="CM056741">
    <property type="protein sequence ID" value="KAJ8683074.1"/>
    <property type="molecule type" value="Genomic_DNA"/>
</dbReference>